<dbReference type="SMART" id="SM00336">
    <property type="entry name" value="BBOX"/>
    <property type="match status" value="1"/>
</dbReference>
<dbReference type="PROSITE" id="PS50119">
    <property type="entry name" value="ZF_BBOX"/>
    <property type="match status" value="1"/>
</dbReference>
<keyword evidence="1 3" id="KW-0863">Zinc-finger</keyword>
<reference evidence="7" key="1">
    <citation type="submission" date="2025-08" db="UniProtKB">
        <authorList>
            <consortium name="RefSeq"/>
        </authorList>
    </citation>
    <scope>IDENTIFICATION</scope>
    <source>
        <tissue evidence="7">Brain</tissue>
    </source>
</reference>
<feature type="coiled-coil region" evidence="4">
    <location>
        <begin position="155"/>
        <end position="200"/>
    </location>
</feature>
<dbReference type="InterPro" id="IPR050143">
    <property type="entry name" value="TRIM/RBCC"/>
</dbReference>
<keyword evidence="1 3" id="KW-0479">Metal-binding</keyword>
<dbReference type="AlphaFoldDB" id="A0AAJ8B6U1"/>
<protein>
    <submittedName>
        <fullName evidence="7">E3 ubiquitin-protein ligase TRIM17</fullName>
    </submittedName>
</protein>
<accession>A0AAJ8B6U1</accession>
<dbReference type="GO" id="GO:0008270">
    <property type="term" value="F:zinc ion binding"/>
    <property type="evidence" value="ECO:0007669"/>
    <property type="project" value="UniProtKB-KW"/>
</dbReference>
<dbReference type="Pfam" id="PF00643">
    <property type="entry name" value="zf-B_box"/>
    <property type="match status" value="1"/>
</dbReference>
<gene>
    <name evidence="7" type="primary">LOC108885419</name>
</gene>
<name>A0AAJ8B6U1_LATCA</name>
<evidence type="ECO:0000256" key="2">
    <source>
        <dbReference type="ARBA" id="ARBA00022833"/>
    </source>
</evidence>
<evidence type="ECO:0000256" key="1">
    <source>
        <dbReference type="ARBA" id="ARBA00022771"/>
    </source>
</evidence>
<dbReference type="InterPro" id="IPR000315">
    <property type="entry name" value="Znf_B-box"/>
</dbReference>
<dbReference type="SUPFAM" id="SSF57845">
    <property type="entry name" value="B-box zinc-binding domain"/>
    <property type="match status" value="1"/>
</dbReference>
<dbReference type="Proteomes" id="UP000694890">
    <property type="component" value="Linkage group LG5"/>
</dbReference>
<dbReference type="RefSeq" id="XP_050926242.1">
    <property type="nucleotide sequence ID" value="XM_051070285.1"/>
</dbReference>
<dbReference type="GeneID" id="108885419"/>
<evidence type="ECO:0000256" key="3">
    <source>
        <dbReference type="PROSITE-ProRule" id="PRU00024"/>
    </source>
</evidence>
<proteinExistence type="predicted"/>
<evidence type="ECO:0000256" key="4">
    <source>
        <dbReference type="SAM" id="Coils"/>
    </source>
</evidence>
<evidence type="ECO:0000313" key="6">
    <source>
        <dbReference type="Proteomes" id="UP000694890"/>
    </source>
</evidence>
<keyword evidence="2" id="KW-0862">Zinc</keyword>
<feature type="domain" description="B box-type" evidence="5">
    <location>
        <begin position="53"/>
        <end position="93"/>
    </location>
</feature>
<dbReference type="Gene3D" id="3.30.160.60">
    <property type="entry name" value="Classic Zinc Finger"/>
    <property type="match status" value="1"/>
</dbReference>
<evidence type="ECO:0000259" key="5">
    <source>
        <dbReference type="PROSITE" id="PS50119"/>
    </source>
</evidence>
<dbReference type="PANTHER" id="PTHR24103">
    <property type="entry name" value="E3 UBIQUITIN-PROTEIN LIGASE TRIM"/>
    <property type="match status" value="1"/>
</dbReference>
<organism evidence="6 7">
    <name type="scientific">Lates calcarifer</name>
    <name type="common">Barramundi</name>
    <name type="synonym">Holocentrus calcarifer</name>
    <dbReference type="NCBI Taxonomy" id="8187"/>
    <lineage>
        <taxon>Eukaryota</taxon>
        <taxon>Metazoa</taxon>
        <taxon>Chordata</taxon>
        <taxon>Craniata</taxon>
        <taxon>Vertebrata</taxon>
        <taxon>Euteleostomi</taxon>
        <taxon>Actinopterygii</taxon>
        <taxon>Neopterygii</taxon>
        <taxon>Teleostei</taxon>
        <taxon>Neoteleostei</taxon>
        <taxon>Acanthomorphata</taxon>
        <taxon>Carangaria</taxon>
        <taxon>Carangaria incertae sedis</taxon>
        <taxon>Centropomidae</taxon>
        <taxon>Lates</taxon>
    </lineage>
</organism>
<keyword evidence="4" id="KW-0175">Coiled coil</keyword>
<evidence type="ECO:0000313" key="7">
    <source>
        <dbReference type="RefSeq" id="XP_050926242.1"/>
    </source>
</evidence>
<dbReference type="KEGG" id="lcf:108885419"/>
<sequence length="308" mass="34912">MQSHYSTLTQTTLASYLKALTTNGSSMSCQSPLPESLLGAGAEGLASPPWSVDSSERCEEHEESLSVFCLDDLEPLCKQCAAASHTGHRVYPLTEAATDCKEELRTLLDGLKKKMIHFEKATQTCEHASRYNQAEAKLTEEQMKKEFESLHQFLREEEAARILELRKELKERKREAEERTDRLNQMIKSLEEKIQLIEEELDAGGNGVEFLQHYHHSMNRYVTFQFIFNTPAPASVTECWHVYIYLPQHMDESQGAKEGLRTSNRCGQTPGQPSLFCLAEDETQCPLHSCDPGPQNSWPVSEGVSWIR</sequence>